<organism evidence="9 10">
    <name type="scientific">Opisthorchis viverrini</name>
    <name type="common">Southeast Asian liver fluke</name>
    <dbReference type="NCBI Taxonomy" id="6198"/>
    <lineage>
        <taxon>Eukaryota</taxon>
        <taxon>Metazoa</taxon>
        <taxon>Spiralia</taxon>
        <taxon>Lophotrochozoa</taxon>
        <taxon>Platyhelminthes</taxon>
        <taxon>Trematoda</taxon>
        <taxon>Digenea</taxon>
        <taxon>Opisthorchiida</taxon>
        <taxon>Opisthorchiata</taxon>
        <taxon>Opisthorchiidae</taxon>
        <taxon>Opisthorchis</taxon>
    </lineage>
</organism>
<dbReference type="GO" id="GO:0003964">
    <property type="term" value="F:RNA-directed DNA polymerase activity"/>
    <property type="evidence" value="ECO:0007669"/>
    <property type="project" value="UniProtKB-KW"/>
</dbReference>
<accession>A0A074ZF04</accession>
<dbReference type="CTD" id="20321043"/>
<name>A0A074ZF04_OPIVI</name>
<evidence type="ECO:0000256" key="1">
    <source>
        <dbReference type="ARBA" id="ARBA00022670"/>
    </source>
</evidence>
<dbReference type="SUPFAM" id="SSF56672">
    <property type="entry name" value="DNA/RNA polymerases"/>
    <property type="match status" value="1"/>
</dbReference>
<dbReference type="Pfam" id="PF00078">
    <property type="entry name" value="RVT_1"/>
    <property type="match status" value="1"/>
</dbReference>
<dbReference type="GeneID" id="20321043"/>
<sequence length="394" mass="43818">MVARQLKVGLLYRSIAFQGVVDIHDNRDDNCGPTAPAANGTSIKTYGEKLLTLDLGLRRQFPWVFTVADVKKPIIGMDFLTSFGLTVDLHRRQLLDNSTTLSINGKASSINSIGIRPALPDNRYTALLRQFPEILKPASKTTSVKHDVFHHISTKGPPTASRPRRLAPEKLAIAKTEFQHLLQLGIIRPSSSPWSSPLHMVPKTSEGDWRPCGDYRALSRVTIPDKYPIPHLHDFALTLHGKSVFSKLDLVRAYHQIPVAPDDISKTAVTTPFGLYEFVRMPFGLRNAAQTFQRFMDQVLRGLDSVYAYVDDVLITSRSEDDHVLHLELGLEGTYVTGGLELPAIWLLIDCLLIRPPSSAINGLDDLVGCCRLHLACDLQPQDPKRARKPAIVN</sequence>
<evidence type="ECO:0000259" key="8">
    <source>
        <dbReference type="Pfam" id="PF00078"/>
    </source>
</evidence>
<keyword evidence="3" id="KW-0548">Nucleotidyltransferase</keyword>
<evidence type="ECO:0000256" key="6">
    <source>
        <dbReference type="ARBA" id="ARBA00022801"/>
    </source>
</evidence>
<dbReference type="STRING" id="6198.A0A074ZF04"/>
<evidence type="ECO:0000256" key="5">
    <source>
        <dbReference type="ARBA" id="ARBA00022759"/>
    </source>
</evidence>
<dbReference type="GO" id="GO:0004519">
    <property type="term" value="F:endonuclease activity"/>
    <property type="evidence" value="ECO:0007669"/>
    <property type="project" value="UniProtKB-KW"/>
</dbReference>
<evidence type="ECO:0000256" key="4">
    <source>
        <dbReference type="ARBA" id="ARBA00022722"/>
    </source>
</evidence>
<keyword evidence="4" id="KW-0540">Nuclease</keyword>
<dbReference type="RefSeq" id="XP_009170510.1">
    <property type="nucleotide sequence ID" value="XM_009172246.1"/>
</dbReference>
<keyword evidence="7" id="KW-0695">RNA-directed DNA polymerase</keyword>
<keyword evidence="10" id="KW-1185">Reference proteome</keyword>
<dbReference type="PANTHER" id="PTHR24559">
    <property type="entry name" value="TRANSPOSON TY3-I GAG-POL POLYPROTEIN"/>
    <property type="match status" value="1"/>
</dbReference>
<dbReference type="KEGG" id="ovi:T265_06864"/>
<dbReference type="GO" id="GO:0008233">
    <property type="term" value="F:peptidase activity"/>
    <property type="evidence" value="ECO:0007669"/>
    <property type="project" value="UniProtKB-KW"/>
</dbReference>
<dbReference type="Proteomes" id="UP000054324">
    <property type="component" value="Unassembled WGS sequence"/>
</dbReference>
<keyword evidence="6" id="KW-0378">Hydrolase</keyword>
<dbReference type="Gene3D" id="3.30.70.270">
    <property type="match status" value="1"/>
</dbReference>
<evidence type="ECO:0000256" key="3">
    <source>
        <dbReference type="ARBA" id="ARBA00022695"/>
    </source>
</evidence>
<dbReference type="Gene3D" id="3.10.10.10">
    <property type="entry name" value="HIV Type 1 Reverse Transcriptase, subunit A, domain 1"/>
    <property type="match status" value="1"/>
</dbReference>
<evidence type="ECO:0000256" key="7">
    <source>
        <dbReference type="ARBA" id="ARBA00022918"/>
    </source>
</evidence>
<dbReference type="PANTHER" id="PTHR24559:SF444">
    <property type="entry name" value="REVERSE TRANSCRIPTASE DOMAIN-CONTAINING PROTEIN"/>
    <property type="match status" value="1"/>
</dbReference>
<gene>
    <name evidence="9" type="ORF">T265_06864</name>
</gene>
<evidence type="ECO:0000313" key="10">
    <source>
        <dbReference type="Proteomes" id="UP000054324"/>
    </source>
</evidence>
<dbReference type="InterPro" id="IPR043502">
    <property type="entry name" value="DNA/RNA_pol_sf"/>
</dbReference>
<dbReference type="GO" id="GO:0006508">
    <property type="term" value="P:proteolysis"/>
    <property type="evidence" value="ECO:0007669"/>
    <property type="project" value="UniProtKB-KW"/>
</dbReference>
<dbReference type="FunFam" id="3.10.10.10:FF:000007">
    <property type="entry name" value="Retrovirus-related Pol polyprotein from transposon 17.6-like Protein"/>
    <property type="match status" value="1"/>
</dbReference>
<proteinExistence type="predicted"/>
<protein>
    <recommendedName>
        <fullName evidence="8">Reverse transcriptase domain-containing protein</fullName>
    </recommendedName>
</protein>
<feature type="domain" description="Reverse transcriptase" evidence="8">
    <location>
        <begin position="201"/>
        <end position="328"/>
    </location>
</feature>
<reference evidence="9 10" key="1">
    <citation type="submission" date="2013-11" db="EMBL/GenBank/DDBJ databases">
        <title>Opisthorchis viverrini - life in the bile duct.</title>
        <authorList>
            <person name="Young N.D."/>
            <person name="Nagarajan N."/>
            <person name="Lin S.J."/>
            <person name="Korhonen P.K."/>
            <person name="Jex A.R."/>
            <person name="Hall R.S."/>
            <person name="Safavi-Hemami H."/>
            <person name="Kaewkong W."/>
            <person name="Bertrand D."/>
            <person name="Gao S."/>
            <person name="Seet Q."/>
            <person name="Wongkham S."/>
            <person name="Teh B.T."/>
            <person name="Wongkham C."/>
            <person name="Intapan P.M."/>
            <person name="Maleewong W."/>
            <person name="Yang X."/>
            <person name="Hu M."/>
            <person name="Wang Z."/>
            <person name="Hofmann A."/>
            <person name="Sternberg P.W."/>
            <person name="Tan P."/>
            <person name="Wang J."/>
            <person name="Gasser R.B."/>
        </authorList>
    </citation>
    <scope>NUCLEOTIDE SEQUENCE [LARGE SCALE GENOMIC DNA]</scope>
</reference>
<dbReference type="CDD" id="cd01647">
    <property type="entry name" value="RT_LTR"/>
    <property type="match status" value="1"/>
</dbReference>
<keyword evidence="2" id="KW-0808">Transferase</keyword>
<dbReference type="OrthoDB" id="10064107at2759"/>
<keyword evidence="1" id="KW-0645">Protease</keyword>
<keyword evidence="5" id="KW-0255">Endonuclease</keyword>
<dbReference type="InterPro" id="IPR000477">
    <property type="entry name" value="RT_dom"/>
</dbReference>
<dbReference type="EMBL" id="KL596767">
    <property type="protein sequence ID" value="KER25763.1"/>
    <property type="molecule type" value="Genomic_DNA"/>
</dbReference>
<evidence type="ECO:0000313" key="9">
    <source>
        <dbReference type="EMBL" id="KER25763.1"/>
    </source>
</evidence>
<dbReference type="InterPro" id="IPR053134">
    <property type="entry name" value="RNA-dir_DNA_polymerase"/>
</dbReference>
<evidence type="ECO:0000256" key="2">
    <source>
        <dbReference type="ARBA" id="ARBA00022679"/>
    </source>
</evidence>
<dbReference type="InterPro" id="IPR043128">
    <property type="entry name" value="Rev_trsase/Diguanyl_cyclase"/>
</dbReference>
<dbReference type="AlphaFoldDB" id="A0A074ZF04"/>